<proteinExistence type="inferred from homology"/>
<gene>
    <name evidence="5 7" type="primary">tolB</name>
    <name evidence="7" type="ORF">F2Q65_06305</name>
</gene>
<dbReference type="InterPro" id="IPR014167">
    <property type="entry name" value="Tol-Pal_TolB"/>
</dbReference>
<dbReference type="PANTHER" id="PTHR36842">
    <property type="entry name" value="PROTEIN TOLB HOMOLOG"/>
    <property type="match status" value="1"/>
</dbReference>
<evidence type="ECO:0000259" key="6">
    <source>
        <dbReference type="Pfam" id="PF04052"/>
    </source>
</evidence>
<dbReference type="PANTHER" id="PTHR36842:SF1">
    <property type="entry name" value="PROTEIN TOLB"/>
    <property type="match status" value="1"/>
</dbReference>
<keyword evidence="5" id="KW-0132">Cell division</keyword>
<evidence type="ECO:0000256" key="3">
    <source>
        <dbReference type="ARBA" id="ARBA00022729"/>
    </source>
</evidence>
<accession>A0A5M8FML6</accession>
<dbReference type="Pfam" id="PF07676">
    <property type="entry name" value="PD40"/>
    <property type="match status" value="5"/>
</dbReference>
<comment type="similarity">
    <text evidence="2 5">Belongs to the TolB family.</text>
</comment>
<keyword evidence="8" id="KW-1185">Reference proteome</keyword>
<comment type="subunit">
    <text evidence="5">The Tol-Pal system is composed of five core proteins: the inner membrane proteins TolA, TolQ and TolR, the periplasmic protein TolB and the outer membrane protein Pal. They form a network linking the inner and outer membranes and the peptidoglycan layer.</text>
</comment>
<evidence type="ECO:0000256" key="2">
    <source>
        <dbReference type="ARBA" id="ARBA00009820"/>
    </source>
</evidence>
<dbReference type="AlphaFoldDB" id="A0A5M8FML6"/>
<dbReference type="NCBIfam" id="TIGR02800">
    <property type="entry name" value="propeller_TolB"/>
    <property type="match status" value="1"/>
</dbReference>
<name>A0A5M8FML6_9GAMM</name>
<reference evidence="7 8" key="1">
    <citation type="submission" date="2019-09" db="EMBL/GenBank/DDBJ databases">
        <title>Whole-genome sequence of the purple sulfur bacterium Thiohalocapsa marina DSM 19078.</title>
        <authorList>
            <person name="Kyndt J.A."/>
            <person name="Meyer T.E."/>
        </authorList>
    </citation>
    <scope>NUCLEOTIDE SEQUENCE [LARGE SCALE GENOMIC DNA]</scope>
    <source>
        <strain evidence="7 8">DSM 19078</strain>
    </source>
</reference>
<evidence type="ECO:0000313" key="7">
    <source>
        <dbReference type="EMBL" id="KAA6185977.1"/>
    </source>
</evidence>
<evidence type="ECO:0000313" key="8">
    <source>
        <dbReference type="Proteomes" id="UP000322981"/>
    </source>
</evidence>
<dbReference type="GO" id="GO:0051301">
    <property type="term" value="P:cell division"/>
    <property type="evidence" value="ECO:0007669"/>
    <property type="project" value="UniProtKB-UniRule"/>
</dbReference>
<feature type="domain" description="TolB N-terminal" evidence="6">
    <location>
        <begin position="44"/>
        <end position="148"/>
    </location>
</feature>
<dbReference type="Pfam" id="PF04052">
    <property type="entry name" value="TolB_N"/>
    <property type="match status" value="1"/>
</dbReference>
<dbReference type="GO" id="GO:0042597">
    <property type="term" value="C:periplasmic space"/>
    <property type="evidence" value="ECO:0007669"/>
    <property type="project" value="UniProtKB-SubCell"/>
</dbReference>
<dbReference type="SUPFAM" id="SSF52964">
    <property type="entry name" value="TolB, N-terminal domain"/>
    <property type="match status" value="1"/>
</dbReference>
<evidence type="ECO:0000256" key="1">
    <source>
        <dbReference type="ARBA" id="ARBA00004418"/>
    </source>
</evidence>
<dbReference type="Gene3D" id="3.40.50.10070">
    <property type="entry name" value="TolB, N-terminal domain"/>
    <property type="match status" value="1"/>
</dbReference>
<dbReference type="EMBL" id="VWXX01000006">
    <property type="protein sequence ID" value="KAA6185977.1"/>
    <property type="molecule type" value="Genomic_DNA"/>
</dbReference>
<keyword evidence="5" id="KW-0131">Cell cycle</keyword>
<keyword evidence="4 5" id="KW-0574">Periplasm</keyword>
<comment type="caution">
    <text evidence="7">The sequence shown here is derived from an EMBL/GenBank/DDBJ whole genome shotgun (WGS) entry which is preliminary data.</text>
</comment>
<evidence type="ECO:0000256" key="5">
    <source>
        <dbReference type="HAMAP-Rule" id="MF_00671"/>
    </source>
</evidence>
<keyword evidence="3 5" id="KW-0732">Signal</keyword>
<dbReference type="InterPro" id="IPR007195">
    <property type="entry name" value="TolB_N"/>
</dbReference>
<protein>
    <recommendedName>
        <fullName evidence="5">Tol-Pal system protein TolB</fullName>
    </recommendedName>
</protein>
<evidence type="ECO:0000256" key="4">
    <source>
        <dbReference type="ARBA" id="ARBA00022764"/>
    </source>
</evidence>
<dbReference type="HAMAP" id="MF_00671">
    <property type="entry name" value="TolB"/>
    <property type="match status" value="1"/>
</dbReference>
<comment type="subcellular location">
    <subcellularLocation>
        <location evidence="1 5">Periplasm</location>
    </subcellularLocation>
</comment>
<organism evidence="7 8">
    <name type="scientific">Thiohalocapsa marina</name>
    <dbReference type="NCBI Taxonomy" id="424902"/>
    <lineage>
        <taxon>Bacteria</taxon>
        <taxon>Pseudomonadati</taxon>
        <taxon>Pseudomonadota</taxon>
        <taxon>Gammaproteobacteria</taxon>
        <taxon>Chromatiales</taxon>
        <taxon>Chromatiaceae</taxon>
        <taxon>Thiohalocapsa</taxon>
    </lineage>
</organism>
<sequence length="451" mass="48401">MTADRRNRALRPQVSGPLPALLSGRLLLGLLALVLFSTGVQAKLTIEITGGIEGAQPIAVVPFGSLDGARPRVDVAEVVAADLARSGRFDPMSRREMLMTPHRQEDIDFREWQLLAMNTLLVGEIAAAAGGGYQVRYALFDVFTGRQLLSNSMPSSENGLRHAAHRIADAVYEQLTGEPGVFSTRIAYVTSSGSGSEARVALRVADADGYNPQTIVDSPEPIMSPAWSPDGRRLAYVSFENHQPAIYVQDLASGRRERVAAFEGMNSAPAFSPDGRQLAMSLSRDGNPDIYVMDLASGQLTRLTEHYAIDTEPAWAPDGRHLVFTSDRGGKPQIYRVGAAGGTAQRVTFDGEYNAAASYSPDGRSLVMVRRDAGRFFIVLTDAWGGSSRALSSGTLDESPGFAPNGSMIIYATQNNGRGVLAVVSISGGATQRLSQDFGDVREPAWSPLVR</sequence>
<dbReference type="InterPro" id="IPR011042">
    <property type="entry name" value="6-blade_b-propeller_TolB-like"/>
</dbReference>
<dbReference type="Proteomes" id="UP000322981">
    <property type="component" value="Unassembled WGS sequence"/>
</dbReference>
<dbReference type="RefSeq" id="WP_150091551.1">
    <property type="nucleotide sequence ID" value="NZ_JBFUOH010000134.1"/>
</dbReference>
<dbReference type="GO" id="GO:0017038">
    <property type="term" value="P:protein import"/>
    <property type="evidence" value="ECO:0007669"/>
    <property type="project" value="InterPro"/>
</dbReference>
<dbReference type="Gene3D" id="2.120.10.30">
    <property type="entry name" value="TolB, C-terminal domain"/>
    <property type="match status" value="1"/>
</dbReference>
<dbReference type="SUPFAM" id="SSF69304">
    <property type="entry name" value="Tricorn protease N-terminal domain"/>
    <property type="match status" value="1"/>
</dbReference>
<comment type="function">
    <text evidence="5">Part of the Tol-Pal system, which plays a role in outer membrane invagination during cell division and is important for maintaining outer membrane integrity.</text>
</comment>
<dbReference type="OrthoDB" id="9802240at2"/>
<dbReference type="InterPro" id="IPR011659">
    <property type="entry name" value="WD40"/>
</dbReference>